<dbReference type="InterPro" id="IPR001296">
    <property type="entry name" value="Glyco_trans_1"/>
</dbReference>
<gene>
    <name evidence="3" type="ORF">A1353_16495</name>
</gene>
<dbReference type="Gene3D" id="3.40.50.2000">
    <property type="entry name" value="Glycogen Phosphorylase B"/>
    <property type="match status" value="2"/>
</dbReference>
<evidence type="ECO:0000259" key="2">
    <source>
        <dbReference type="Pfam" id="PF13579"/>
    </source>
</evidence>
<sequence>MKKLIAIYRTAFLLPSEAFIPSQLSGFQRYNPIVWYRDTTQDVNATYDVQTVCLSKSSRLWRRFLFTLFGLATVDDLPLLVHAHFGPDAAIILPFAKRNKIPLIVTFHGFDAQQSRWALFKSGKLSNILFLLREKALFRYASKIIAVSDFLKERLILRGYPEDKVIVHYIGVDTEKFNSTNGPKIKNRLINVSRHVEWKGIDTILRALPGLISKYPDLYLVQIGAGTETAELQRLAADLGVAKHVEWCGALPHNKVLSELNKASVYVHASRQDVKGQTEAFGIALIEAQACGLPVVASRSGGIPEAMVEGETGLLFEEGDFSVLAVQVDKLLSDADYLATTSMNAREFVKENFDVKNCSGKLESIYDEALKS</sequence>
<protein>
    <recommendedName>
        <fullName evidence="5">Glycosyl transferase group 1</fullName>
    </recommendedName>
</protein>
<comment type="caution">
    <text evidence="3">The sequence shown here is derived from an EMBL/GenBank/DDBJ whole genome shotgun (WGS) entry which is preliminary data.</text>
</comment>
<proteinExistence type="predicted"/>
<dbReference type="SUPFAM" id="SSF53756">
    <property type="entry name" value="UDP-Glycosyltransferase/glycogen phosphorylase"/>
    <property type="match status" value="1"/>
</dbReference>
<name>A0A177MC60_METMH</name>
<feature type="domain" description="Glycosyl transferase family 1" evidence="1">
    <location>
        <begin position="174"/>
        <end position="347"/>
    </location>
</feature>
<evidence type="ECO:0000313" key="3">
    <source>
        <dbReference type="EMBL" id="OAI02389.1"/>
    </source>
</evidence>
<dbReference type="Proteomes" id="UP000077763">
    <property type="component" value="Unassembled WGS sequence"/>
</dbReference>
<evidence type="ECO:0008006" key="5">
    <source>
        <dbReference type="Google" id="ProtNLM"/>
    </source>
</evidence>
<dbReference type="Pfam" id="PF13579">
    <property type="entry name" value="Glyco_trans_4_4"/>
    <property type="match status" value="1"/>
</dbReference>
<accession>A0A177MC60</accession>
<dbReference type="PANTHER" id="PTHR45947:SF14">
    <property type="entry name" value="SLL1723 PROTEIN"/>
    <property type="match status" value="1"/>
</dbReference>
<dbReference type="InterPro" id="IPR050194">
    <property type="entry name" value="Glycosyltransferase_grp1"/>
</dbReference>
<dbReference type="PANTHER" id="PTHR45947">
    <property type="entry name" value="SULFOQUINOVOSYL TRANSFERASE SQD2"/>
    <property type="match status" value="1"/>
</dbReference>
<dbReference type="EMBL" id="LUUH01000062">
    <property type="protein sequence ID" value="OAI02389.1"/>
    <property type="molecule type" value="Genomic_DNA"/>
</dbReference>
<organism evidence="3 4">
    <name type="scientific">Methylomonas methanica</name>
    <dbReference type="NCBI Taxonomy" id="421"/>
    <lineage>
        <taxon>Bacteria</taxon>
        <taxon>Pseudomonadati</taxon>
        <taxon>Pseudomonadota</taxon>
        <taxon>Gammaproteobacteria</taxon>
        <taxon>Methylococcales</taxon>
        <taxon>Methylococcaceae</taxon>
        <taxon>Methylomonas</taxon>
    </lineage>
</organism>
<feature type="domain" description="Glycosyltransferase subfamily 4-like N-terminal" evidence="2">
    <location>
        <begin position="60"/>
        <end position="168"/>
    </location>
</feature>
<evidence type="ECO:0000259" key="1">
    <source>
        <dbReference type="Pfam" id="PF00534"/>
    </source>
</evidence>
<dbReference type="Pfam" id="PF00534">
    <property type="entry name" value="Glycos_transf_1"/>
    <property type="match status" value="1"/>
</dbReference>
<evidence type="ECO:0000313" key="4">
    <source>
        <dbReference type="Proteomes" id="UP000077763"/>
    </source>
</evidence>
<dbReference type="GO" id="GO:0016757">
    <property type="term" value="F:glycosyltransferase activity"/>
    <property type="evidence" value="ECO:0007669"/>
    <property type="project" value="InterPro"/>
</dbReference>
<dbReference type="InterPro" id="IPR028098">
    <property type="entry name" value="Glyco_trans_4-like_N"/>
</dbReference>
<dbReference type="RefSeq" id="WP_064037228.1">
    <property type="nucleotide sequence ID" value="NZ_LUUH01000062.1"/>
</dbReference>
<dbReference type="AlphaFoldDB" id="A0A177MC60"/>
<reference evidence="3 4" key="1">
    <citation type="submission" date="2016-03" db="EMBL/GenBank/DDBJ databases">
        <authorList>
            <person name="Ploux O."/>
        </authorList>
    </citation>
    <scope>NUCLEOTIDE SEQUENCE [LARGE SCALE GENOMIC DNA]</scope>
    <source>
        <strain evidence="3 4">R-45371</strain>
    </source>
</reference>